<keyword evidence="3" id="KW-0863">Zinc-finger</keyword>
<name>A0A8X7U6M5_BRACI</name>
<dbReference type="InterPro" id="IPR013955">
    <property type="entry name" value="Rep_factor-A_C"/>
</dbReference>
<evidence type="ECO:0000256" key="6">
    <source>
        <dbReference type="SAM" id="MobiDB-lite"/>
    </source>
</evidence>
<keyword evidence="9" id="KW-1185">Reference proteome</keyword>
<dbReference type="EMBL" id="JAAMPC010000013">
    <property type="protein sequence ID" value="KAG2268215.1"/>
    <property type="molecule type" value="Genomic_DNA"/>
</dbReference>
<evidence type="ECO:0000256" key="5">
    <source>
        <dbReference type="ARBA" id="ARBA00023125"/>
    </source>
</evidence>
<comment type="similarity">
    <text evidence="1">Belongs to the replication factor A protein 1 family.</text>
</comment>
<dbReference type="Pfam" id="PF08646">
    <property type="entry name" value="Rep_fac-A_C"/>
    <property type="match status" value="1"/>
</dbReference>
<evidence type="ECO:0000256" key="2">
    <source>
        <dbReference type="ARBA" id="ARBA00022723"/>
    </source>
</evidence>
<evidence type="ECO:0000313" key="9">
    <source>
        <dbReference type="Proteomes" id="UP000886595"/>
    </source>
</evidence>
<reference evidence="8 9" key="1">
    <citation type="submission" date="2020-02" db="EMBL/GenBank/DDBJ databases">
        <authorList>
            <person name="Ma Q."/>
            <person name="Huang Y."/>
            <person name="Song X."/>
            <person name="Pei D."/>
        </authorList>
    </citation>
    <scope>NUCLEOTIDE SEQUENCE [LARGE SCALE GENOMIC DNA]</scope>
    <source>
        <strain evidence="8">Sxm20200214</strain>
        <tissue evidence="8">Leaf</tissue>
    </source>
</reference>
<evidence type="ECO:0000259" key="7">
    <source>
        <dbReference type="Pfam" id="PF08646"/>
    </source>
</evidence>
<organism evidence="8 9">
    <name type="scientific">Brassica carinata</name>
    <name type="common">Ethiopian mustard</name>
    <name type="synonym">Abyssinian cabbage</name>
    <dbReference type="NCBI Taxonomy" id="52824"/>
    <lineage>
        <taxon>Eukaryota</taxon>
        <taxon>Viridiplantae</taxon>
        <taxon>Streptophyta</taxon>
        <taxon>Embryophyta</taxon>
        <taxon>Tracheophyta</taxon>
        <taxon>Spermatophyta</taxon>
        <taxon>Magnoliopsida</taxon>
        <taxon>eudicotyledons</taxon>
        <taxon>Gunneridae</taxon>
        <taxon>Pentapetalae</taxon>
        <taxon>rosids</taxon>
        <taxon>malvids</taxon>
        <taxon>Brassicales</taxon>
        <taxon>Brassicaceae</taxon>
        <taxon>Brassiceae</taxon>
        <taxon>Brassica</taxon>
    </lineage>
</organism>
<dbReference type="InterPro" id="IPR012340">
    <property type="entry name" value="NA-bd_OB-fold"/>
</dbReference>
<feature type="domain" description="Replication factor A C-terminal" evidence="7">
    <location>
        <begin position="110"/>
        <end position="204"/>
    </location>
</feature>
<dbReference type="Proteomes" id="UP000886595">
    <property type="component" value="Unassembled WGS sequence"/>
</dbReference>
<dbReference type="GO" id="GO:0008270">
    <property type="term" value="F:zinc ion binding"/>
    <property type="evidence" value="ECO:0007669"/>
    <property type="project" value="UniProtKB-KW"/>
</dbReference>
<dbReference type="GO" id="GO:0003677">
    <property type="term" value="F:DNA binding"/>
    <property type="evidence" value="ECO:0007669"/>
    <property type="project" value="UniProtKB-KW"/>
</dbReference>
<gene>
    <name evidence="8" type="ORF">Bca52824_062770</name>
</gene>
<evidence type="ECO:0000256" key="3">
    <source>
        <dbReference type="ARBA" id="ARBA00022771"/>
    </source>
</evidence>
<keyword evidence="5" id="KW-0238">DNA-binding</keyword>
<proteinExistence type="inferred from homology"/>
<dbReference type="CDD" id="cd04476">
    <property type="entry name" value="RPA1_DBD_C"/>
    <property type="match status" value="1"/>
</dbReference>
<accession>A0A8X7U6M5</accession>
<feature type="compositionally biased region" description="Basic and acidic residues" evidence="6">
    <location>
        <begin position="301"/>
        <end position="321"/>
    </location>
</feature>
<comment type="caution">
    <text evidence="8">The sequence shown here is derived from an EMBL/GenBank/DDBJ whole genome shotgun (WGS) entry which is preliminary data.</text>
</comment>
<dbReference type="OrthoDB" id="914072at2759"/>
<sequence length="321" mass="36368">MPLEYTPISQLNSSQKEWKIRVLRIWDFHSKHKPEVVLGIEAILVDEKVMASADTLAPFTVSPMVPPTRNKKDVESFPLSCWKTIDQIASTMEVQIICCCSTAQPYFNPVTEQIEANKYSCDTCEKDEITTILRYKVQVKVADHTGSTCFILFDREVIQLIHKSAYELLEQQVQFNREGEIPQELMDLEGRKFAWIIRVKGTEKNYKQPSFKVFKLTDKPEVIHKFQDNVTMEVTTHPDLAISSSTCSAMQVENTSSEANDNDLPSCSPMTPTTKRQRSHSIDDEGIEESSTKPKGTSKMAKAESGKKVGNLKKESTKAKH</sequence>
<dbReference type="PANTHER" id="PTHR47165:SF4">
    <property type="entry name" value="OS03G0429900 PROTEIN"/>
    <property type="match status" value="1"/>
</dbReference>
<feature type="compositionally biased region" description="Polar residues" evidence="6">
    <location>
        <begin position="247"/>
        <end position="274"/>
    </location>
</feature>
<dbReference type="SUPFAM" id="SSF50249">
    <property type="entry name" value="Nucleic acid-binding proteins"/>
    <property type="match status" value="1"/>
</dbReference>
<protein>
    <recommendedName>
        <fullName evidence="7">Replication factor A C-terminal domain-containing protein</fullName>
    </recommendedName>
</protein>
<evidence type="ECO:0000256" key="4">
    <source>
        <dbReference type="ARBA" id="ARBA00022833"/>
    </source>
</evidence>
<evidence type="ECO:0000313" key="8">
    <source>
        <dbReference type="EMBL" id="KAG2268215.1"/>
    </source>
</evidence>
<dbReference type="AlphaFoldDB" id="A0A8X7U6M5"/>
<evidence type="ECO:0000256" key="1">
    <source>
        <dbReference type="ARBA" id="ARBA00005690"/>
    </source>
</evidence>
<dbReference type="PANTHER" id="PTHR47165">
    <property type="entry name" value="OS03G0429900 PROTEIN"/>
    <property type="match status" value="1"/>
</dbReference>
<dbReference type="InterPro" id="IPR047192">
    <property type="entry name" value="Euk_RPA1_DBD_C"/>
</dbReference>
<feature type="region of interest" description="Disordered" evidence="6">
    <location>
        <begin position="247"/>
        <end position="321"/>
    </location>
</feature>
<keyword evidence="2" id="KW-0479">Metal-binding</keyword>
<dbReference type="Gene3D" id="2.40.50.140">
    <property type="entry name" value="Nucleic acid-binding proteins"/>
    <property type="match status" value="1"/>
</dbReference>
<keyword evidence="4" id="KW-0862">Zinc</keyword>